<dbReference type="Proteomes" id="UP000638648">
    <property type="component" value="Unassembled WGS sequence"/>
</dbReference>
<comment type="caution">
    <text evidence="1">The sequence shown here is derived from an EMBL/GenBank/DDBJ whole genome shotgun (WGS) entry which is preliminary data.</text>
</comment>
<dbReference type="AlphaFoldDB" id="A0A927RDL6"/>
<proteinExistence type="predicted"/>
<protein>
    <submittedName>
        <fullName evidence="1">Uncharacterized protein</fullName>
    </submittedName>
</protein>
<accession>A0A927RDL6</accession>
<evidence type="ECO:0000313" key="2">
    <source>
        <dbReference type="Proteomes" id="UP000638648"/>
    </source>
</evidence>
<keyword evidence="2" id="KW-1185">Reference proteome</keyword>
<name>A0A927RDL6_9ACTN</name>
<dbReference type="RefSeq" id="WP_192752076.1">
    <property type="nucleotide sequence ID" value="NZ_BAABJL010000166.1"/>
</dbReference>
<sequence>MYVDDVLLSDQDTNLGAQISAATINAATLGVDAEGTPTGYAVLTGNVQHDARLIGVNAFTGELTANLALPGATGAWNATTASDGRVYYVGSYNYDDLSPLPVHRS</sequence>
<reference evidence="1" key="1">
    <citation type="submission" date="2020-10" db="EMBL/GenBank/DDBJ databases">
        <title>Sequencing the genomes of 1000 actinobacteria strains.</title>
        <authorList>
            <person name="Klenk H.-P."/>
        </authorList>
    </citation>
    <scope>NUCLEOTIDE SEQUENCE</scope>
    <source>
        <strain evidence="1">DSM 45354</strain>
    </source>
</reference>
<evidence type="ECO:0000313" key="1">
    <source>
        <dbReference type="EMBL" id="MBE1608280.1"/>
    </source>
</evidence>
<dbReference type="EMBL" id="JADBEM010000001">
    <property type="protein sequence ID" value="MBE1608280.1"/>
    <property type="molecule type" value="Genomic_DNA"/>
</dbReference>
<gene>
    <name evidence="1" type="ORF">HEB94_005128</name>
</gene>
<organism evidence="1 2">
    <name type="scientific">Actinopolymorpha pittospori</name>
    <dbReference type="NCBI Taxonomy" id="648752"/>
    <lineage>
        <taxon>Bacteria</taxon>
        <taxon>Bacillati</taxon>
        <taxon>Actinomycetota</taxon>
        <taxon>Actinomycetes</taxon>
        <taxon>Propionibacteriales</taxon>
        <taxon>Actinopolymorphaceae</taxon>
        <taxon>Actinopolymorpha</taxon>
    </lineage>
</organism>